<organism evidence="2 3">
    <name type="scientific">Coccidioides immitis RMSCC 3703</name>
    <dbReference type="NCBI Taxonomy" id="454286"/>
    <lineage>
        <taxon>Eukaryota</taxon>
        <taxon>Fungi</taxon>
        <taxon>Dikarya</taxon>
        <taxon>Ascomycota</taxon>
        <taxon>Pezizomycotina</taxon>
        <taxon>Eurotiomycetes</taxon>
        <taxon>Eurotiomycetidae</taxon>
        <taxon>Onygenales</taxon>
        <taxon>Onygenaceae</taxon>
        <taxon>Coccidioides</taxon>
    </lineage>
</organism>
<reference evidence="3" key="1">
    <citation type="journal article" date="2010" name="Genome Res.">
        <title>Population genomic sequencing of Coccidioides fungi reveals recent hybridization and transposon control.</title>
        <authorList>
            <person name="Neafsey D.E."/>
            <person name="Barker B.M."/>
            <person name="Sharpton T.J."/>
            <person name="Stajich J.E."/>
            <person name="Park D.J."/>
            <person name="Whiston E."/>
            <person name="Hung C.-Y."/>
            <person name="McMahan C."/>
            <person name="White J."/>
            <person name="Sykes S."/>
            <person name="Heiman D."/>
            <person name="Young S."/>
            <person name="Zeng Q."/>
            <person name="Abouelleil A."/>
            <person name="Aftuck L."/>
            <person name="Bessette D."/>
            <person name="Brown A."/>
            <person name="FitzGerald M."/>
            <person name="Lui A."/>
            <person name="Macdonald J.P."/>
            <person name="Priest M."/>
            <person name="Orbach M.J."/>
            <person name="Galgiani J.N."/>
            <person name="Kirkland T.N."/>
            <person name="Cole G.T."/>
            <person name="Birren B.W."/>
            <person name="Henn M.R."/>
            <person name="Taylor J.W."/>
            <person name="Rounsley S.D."/>
        </authorList>
    </citation>
    <scope>NUCLEOTIDE SEQUENCE [LARGE SCALE GENOMIC DNA]</scope>
    <source>
        <strain evidence="3">RMSCC 3703</strain>
    </source>
</reference>
<feature type="region of interest" description="Disordered" evidence="1">
    <location>
        <begin position="38"/>
        <end position="58"/>
    </location>
</feature>
<protein>
    <submittedName>
        <fullName evidence="2">Uncharacterized protein</fullName>
    </submittedName>
</protein>
<gene>
    <name evidence="2" type="ORF">CISG_02843</name>
</gene>
<name>A0A0J8RD51_COCIT</name>
<evidence type="ECO:0000256" key="1">
    <source>
        <dbReference type="SAM" id="MobiDB-lite"/>
    </source>
</evidence>
<dbReference type="Proteomes" id="UP000054559">
    <property type="component" value="Unassembled WGS sequence"/>
</dbReference>
<sequence>MPFSIRYIFLQKAGEDGQSTLAHSAGGKSFEATWTQTVEEESDTGLETQRAKGSQQQMNWQSLTHHVRLLLVEPRKFERSSAVQARRNEWTQLSMSLVSSTELARPPCCRQPSSVHIAIGKIPAEDS</sequence>
<evidence type="ECO:0000313" key="3">
    <source>
        <dbReference type="Proteomes" id="UP000054559"/>
    </source>
</evidence>
<accession>A0A0J8RD51</accession>
<evidence type="ECO:0000313" key="2">
    <source>
        <dbReference type="EMBL" id="KMU81828.1"/>
    </source>
</evidence>
<proteinExistence type="predicted"/>
<dbReference type="EMBL" id="DS268126">
    <property type="protein sequence ID" value="KMU81828.1"/>
    <property type="molecule type" value="Genomic_DNA"/>
</dbReference>
<feature type="compositionally biased region" description="Polar residues" evidence="1">
    <location>
        <begin position="45"/>
        <end position="58"/>
    </location>
</feature>
<dbReference type="AlphaFoldDB" id="A0A0J8RD51"/>